<protein>
    <recommendedName>
        <fullName evidence="1">Putative beta-lactamase-inhibitor-like PepSY-like domain-containing protein</fullName>
    </recommendedName>
</protein>
<evidence type="ECO:0000259" key="1">
    <source>
        <dbReference type="Pfam" id="PF11396"/>
    </source>
</evidence>
<keyword evidence="3" id="KW-1185">Reference proteome</keyword>
<accession>A0A5C6LLI2</accession>
<dbReference type="Gene3D" id="3.10.450.360">
    <property type="match status" value="1"/>
</dbReference>
<proteinExistence type="predicted"/>
<feature type="domain" description="Putative beta-lactamase-inhibitor-like PepSY-like" evidence="1">
    <location>
        <begin position="53"/>
        <end position="136"/>
    </location>
</feature>
<name>A0A5C6LLI2_9BACT</name>
<evidence type="ECO:0000313" key="2">
    <source>
        <dbReference type="EMBL" id="TWV95173.1"/>
    </source>
</evidence>
<reference evidence="2 3" key="1">
    <citation type="submission" date="2019-08" db="EMBL/GenBank/DDBJ databases">
        <title>Whole genome sequencing of chitin degrading bacteria Chitinophaga pinensis YS16.</title>
        <authorList>
            <person name="Singh R.P."/>
            <person name="Manchanda G."/>
            <person name="Maurya I.K."/>
            <person name="Joshi N.K."/>
            <person name="Srivastava A.K."/>
        </authorList>
    </citation>
    <scope>NUCLEOTIDE SEQUENCE [LARGE SCALE GENOMIC DNA]</scope>
    <source>
        <strain evidence="2 3">YS-16</strain>
    </source>
</reference>
<dbReference type="SUPFAM" id="SSF160574">
    <property type="entry name" value="BT0923-like"/>
    <property type="match status" value="1"/>
</dbReference>
<dbReference type="EMBL" id="VOHS01000040">
    <property type="protein sequence ID" value="TWV95173.1"/>
    <property type="molecule type" value="Genomic_DNA"/>
</dbReference>
<evidence type="ECO:0000313" key="3">
    <source>
        <dbReference type="Proteomes" id="UP000318815"/>
    </source>
</evidence>
<dbReference type="Proteomes" id="UP000318815">
    <property type="component" value="Unassembled WGS sequence"/>
</dbReference>
<comment type="caution">
    <text evidence="2">The sequence shown here is derived from an EMBL/GenBank/DDBJ whole genome shotgun (WGS) entry which is preliminary data.</text>
</comment>
<dbReference type="Pfam" id="PF11396">
    <property type="entry name" value="PepSY_like"/>
    <property type="match status" value="1"/>
</dbReference>
<dbReference type="InterPro" id="IPR021533">
    <property type="entry name" value="PepSY-like"/>
</dbReference>
<dbReference type="RefSeq" id="WP_146307584.1">
    <property type="nucleotide sequence ID" value="NZ_VOHS01000040.1"/>
</dbReference>
<organism evidence="2 3">
    <name type="scientific">Chitinophaga pinensis</name>
    <dbReference type="NCBI Taxonomy" id="79329"/>
    <lineage>
        <taxon>Bacteria</taxon>
        <taxon>Pseudomonadati</taxon>
        <taxon>Bacteroidota</taxon>
        <taxon>Chitinophagia</taxon>
        <taxon>Chitinophagales</taxon>
        <taxon>Chitinophagaceae</taxon>
        <taxon>Chitinophaga</taxon>
    </lineage>
</organism>
<gene>
    <name evidence="2" type="ORF">FEF09_24565</name>
</gene>
<dbReference type="OrthoDB" id="1121502at2"/>
<sequence>MKHLIFILLLGTGISSYAQKSDQPVNVPAAVTKSFQQQFPAATGVKWKLKDNQYKAEFHKHDVWYDATGKLVKQKEDIKDADLPAAVKQAVQQQFAGYTIHDVDKHTAGSTITYKVELQKKPEERKVTFSADGKVLENVLDKKDKKDKKDGKK</sequence>
<dbReference type="AlphaFoldDB" id="A0A5C6LLI2"/>